<dbReference type="InterPro" id="IPR052339">
    <property type="entry name" value="Fe-S_Maturation_MIP18"/>
</dbReference>
<dbReference type="InterPro" id="IPR011883">
    <property type="entry name" value="PaaD-like"/>
</dbReference>
<comment type="caution">
    <text evidence="3">The sequence shown here is derived from an EMBL/GenBank/DDBJ whole genome shotgun (WGS) entry which is preliminary data.</text>
</comment>
<dbReference type="NCBIfam" id="TIGR02159">
    <property type="entry name" value="PA_CoA_Oxy4"/>
    <property type="match status" value="1"/>
</dbReference>
<dbReference type="InterPro" id="IPR056572">
    <property type="entry name" value="Zn_ribbon_PaaD"/>
</dbReference>
<dbReference type="PANTHER" id="PTHR42831:SF3">
    <property type="entry name" value="1,2-PHENYLACETYL-COA EPOXIDASE, SUBUNIT D-RELATED"/>
    <property type="match status" value="1"/>
</dbReference>
<keyword evidence="4" id="KW-1185">Reference proteome</keyword>
<organism evidence="3 4">
    <name type="scientific">Roseivirga thermotolerans</name>
    <dbReference type="NCBI Taxonomy" id="1758176"/>
    <lineage>
        <taxon>Bacteria</taxon>
        <taxon>Pseudomonadati</taxon>
        <taxon>Bacteroidota</taxon>
        <taxon>Cytophagia</taxon>
        <taxon>Cytophagales</taxon>
        <taxon>Roseivirgaceae</taxon>
        <taxon>Roseivirga</taxon>
    </lineage>
</organism>
<dbReference type="RefSeq" id="WP_308440967.1">
    <property type="nucleotide sequence ID" value="NZ_BNAG01000003.1"/>
</dbReference>
<feature type="domain" description="PaaD zinc beta ribbon" evidence="2">
    <location>
        <begin position="135"/>
        <end position="175"/>
    </location>
</feature>
<dbReference type="Pfam" id="PF01883">
    <property type="entry name" value="FeS_assembly_P"/>
    <property type="match status" value="1"/>
</dbReference>
<gene>
    <name evidence="3" type="primary">paaD</name>
    <name evidence="3" type="ORF">GCM10011340_19680</name>
</gene>
<dbReference type="SUPFAM" id="SSF117916">
    <property type="entry name" value="Fe-S cluster assembly (FSCA) domain-like"/>
    <property type="match status" value="1"/>
</dbReference>
<name>A0ABQ3I4V6_9BACT</name>
<dbReference type="Pfam" id="PF23451">
    <property type="entry name" value="Zn_ribbon_PaaD"/>
    <property type="match status" value="1"/>
</dbReference>
<dbReference type="Proteomes" id="UP000658258">
    <property type="component" value="Unassembled WGS sequence"/>
</dbReference>
<protein>
    <submittedName>
        <fullName evidence="3">Phenylacetate-CoA oxygenase subunit PaaJ</fullName>
    </submittedName>
</protein>
<evidence type="ECO:0000313" key="4">
    <source>
        <dbReference type="Proteomes" id="UP000658258"/>
    </source>
</evidence>
<dbReference type="Gene3D" id="3.30.300.130">
    <property type="entry name" value="Fe-S cluster assembly (FSCA)"/>
    <property type="match status" value="1"/>
</dbReference>
<evidence type="ECO:0000259" key="1">
    <source>
        <dbReference type="Pfam" id="PF01883"/>
    </source>
</evidence>
<proteinExistence type="predicted"/>
<dbReference type="InterPro" id="IPR034904">
    <property type="entry name" value="FSCA_dom_sf"/>
</dbReference>
<evidence type="ECO:0000259" key="2">
    <source>
        <dbReference type="Pfam" id="PF23451"/>
    </source>
</evidence>
<dbReference type="EMBL" id="BNAG01000003">
    <property type="protein sequence ID" value="GHE64748.1"/>
    <property type="molecule type" value="Genomic_DNA"/>
</dbReference>
<reference evidence="4" key="1">
    <citation type="journal article" date="2019" name="Int. J. Syst. Evol. Microbiol.">
        <title>The Global Catalogue of Microorganisms (GCM) 10K type strain sequencing project: providing services to taxonomists for standard genome sequencing and annotation.</title>
        <authorList>
            <consortium name="The Broad Institute Genomics Platform"/>
            <consortium name="The Broad Institute Genome Sequencing Center for Infectious Disease"/>
            <person name="Wu L."/>
            <person name="Ma J."/>
        </authorList>
    </citation>
    <scope>NUCLEOTIDE SEQUENCE [LARGE SCALE GENOMIC DNA]</scope>
    <source>
        <strain evidence="4">CGMCC 1.15111</strain>
    </source>
</reference>
<dbReference type="PANTHER" id="PTHR42831">
    <property type="entry name" value="FE-S PROTEIN MATURATION AUXILIARY FACTOR YITW"/>
    <property type="match status" value="1"/>
</dbReference>
<dbReference type="InterPro" id="IPR002744">
    <property type="entry name" value="MIP18-like"/>
</dbReference>
<feature type="domain" description="MIP18 family-like" evidence="1">
    <location>
        <begin position="22"/>
        <end position="84"/>
    </location>
</feature>
<evidence type="ECO:0000313" key="3">
    <source>
        <dbReference type="EMBL" id="GHE64748.1"/>
    </source>
</evidence>
<accession>A0ABQ3I4V6</accession>
<sequence length="177" mass="19755">MEGKSVEERMKRMGMEKEISAEQIKQWLDSVKDPEIPVLSLNDLGVITGIDIGNDGKVTVNMTPTFAGCPAMDVMQQDVEQVLQENGIANYEVRVSFDTQWNSNMISEKGRKALAEFGLAPPPKHNLIVDIDIIEHAKCPNCGSDNTEMKTPFGPTLCRSIHYCHNCLNAFEQFKPL</sequence>